<dbReference type="RefSeq" id="WP_013277606.1">
    <property type="nucleotide sequence ID" value="NC_014378.1"/>
</dbReference>
<dbReference type="STRING" id="574087.Acear_0618"/>
<dbReference type="HOGENOM" id="CLU_015767_1_2_9"/>
<dbReference type="eggNOG" id="COG1480">
    <property type="taxonomic scope" value="Bacteria"/>
</dbReference>
<accession>D9QVA1</accession>
<dbReference type="Pfam" id="PF07697">
    <property type="entry name" value="7TMR-HDED"/>
    <property type="match status" value="1"/>
</dbReference>
<dbReference type="KEGG" id="aar:Acear_0618"/>
<feature type="transmembrane region" description="Helical" evidence="2">
    <location>
        <begin position="356"/>
        <end position="387"/>
    </location>
</feature>
<keyword evidence="4" id="KW-0675">Receptor</keyword>
<feature type="compositionally biased region" description="Basic and acidic residues" evidence="1">
    <location>
        <begin position="123"/>
        <end position="132"/>
    </location>
</feature>
<feature type="transmembrane region" description="Helical" evidence="2">
    <location>
        <begin position="328"/>
        <end position="349"/>
    </location>
</feature>
<feature type="transmembrane region" description="Helical" evidence="2">
    <location>
        <begin position="294"/>
        <end position="316"/>
    </location>
</feature>
<dbReference type="Proteomes" id="UP000001661">
    <property type="component" value="Chromosome"/>
</dbReference>
<feature type="domain" description="HD/PDEase" evidence="3">
    <location>
        <begin position="505"/>
        <end position="662"/>
    </location>
</feature>
<dbReference type="InterPro" id="IPR052722">
    <property type="entry name" value="PgpH_phosphodiesterase"/>
</dbReference>
<feature type="transmembrane region" description="Helical" evidence="2">
    <location>
        <begin position="393"/>
        <end position="412"/>
    </location>
</feature>
<dbReference type="Gene3D" id="1.10.3210.10">
    <property type="entry name" value="Hypothetical protein af1432"/>
    <property type="match status" value="1"/>
</dbReference>
<evidence type="ECO:0000259" key="3">
    <source>
        <dbReference type="SMART" id="SM00471"/>
    </source>
</evidence>
<dbReference type="NCBIfam" id="TIGR00277">
    <property type="entry name" value="HDIG"/>
    <property type="match status" value="1"/>
</dbReference>
<keyword evidence="4" id="KW-0378">Hydrolase</keyword>
<feature type="transmembrane region" description="Helical" evidence="2">
    <location>
        <begin position="424"/>
        <end position="442"/>
    </location>
</feature>
<dbReference type="PANTHER" id="PTHR36442:SF1">
    <property type="entry name" value="CYCLIC-DI-AMP PHOSPHODIESTERASE PGPH"/>
    <property type="match status" value="1"/>
</dbReference>
<keyword evidence="2" id="KW-0472">Membrane</keyword>
<dbReference type="OrthoDB" id="9806952at2"/>
<dbReference type="Pfam" id="PF07698">
    <property type="entry name" value="7TM-7TMR_HD"/>
    <property type="match status" value="1"/>
</dbReference>
<evidence type="ECO:0000256" key="1">
    <source>
        <dbReference type="SAM" id="MobiDB-lite"/>
    </source>
</evidence>
<dbReference type="EMBL" id="CP002105">
    <property type="protein sequence ID" value="ADL12160.1"/>
    <property type="molecule type" value="Genomic_DNA"/>
</dbReference>
<dbReference type="CDD" id="cd00077">
    <property type="entry name" value="HDc"/>
    <property type="match status" value="1"/>
</dbReference>
<sequence length="734" mass="82214">MGLLDEFKDKIESDELQFTQNSTVRNWTWGIVVFLVLTLILTIDFIPNQVNLEVGQVSPKDVVAPKTIEYVDKEKTEELKQKAAQSVSKVYIEKGNVINKVQIELSNLFQVVRKYNDIIAESNKNEENKQNNDEETETSSQKLSKTKKIKQIKEEIEIDVSDQVIGRLLEVDRNTFDYIEEKTNNIVIKYVKRGIKSDVLNEIREQMKADVESLSASSQYKYVIQELVQQVIRPNLILNQEETAKRRQQARKSVKPVTKRIQKGEIIIRHGKVVTEEDIKVLTELGLRHKQINFFAIIGLTLTVATFVIMFVVYLLQHQSKAVDDEGVVALLGILPILTLLLAKIMTFFPIDRQSYLVPVAAMSMLLTVLTNYNLAIMITVFVSFLVSLVTGGGISGAAVGVVGGLAGIYSVSKVSQRSDLVRAGFYVSGASVMMILAFELSTSPFNLLHILEMIVWGILNGVLAAVITNGFLPYLENTFGITSAVKLLELSNPNQPLLKKLLVEAPGTYHHSVIVGNLAEAAADEVGADSLFVRVGSYYHDIGKIKRPYFFTENQLGDENPHDKLSPTLSTLIITSHVKDGIELAKKYRLPTKVIDIIKQHHGTSLISFFYQEACHDEKYDNIDEKEFRYNGPKPQTKEAALIMLADIVEAATRSKAEVQSNPDKLEALVRGLIRNKLDDGELDESDLTLKDLDKIATTFVKVLTGIFHSRVEYPDNLAEEIKEEKNLNGGSD</sequence>
<dbReference type="GO" id="GO:0016787">
    <property type="term" value="F:hydrolase activity"/>
    <property type="evidence" value="ECO:0007669"/>
    <property type="project" value="UniProtKB-KW"/>
</dbReference>
<organism evidence="4 5">
    <name type="scientific">Acetohalobium arabaticum (strain ATCC 49924 / DSM 5501 / Z-7288)</name>
    <dbReference type="NCBI Taxonomy" id="574087"/>
    <lineage>
        <taxon>Bacteria</taxon>
        <taxon>Bacillati</taxon>
        <taxon>Bacillota</taxon>
        <taxon>Clostridia</taxon>
        <taxon>Halanaerobiales</taxon>
        <taxon>Halobacteroidaceae</taxon>
        <taxon>Acetohalobium</taxon>
    </lineage>
</organism>
<dbReference type="InterPro" id="IPR006674">
    <property type="entry name" value="HD_domain"/>
</dbReference>
<evidence type="ECO:0000256" key="2">
    <source>
        <dbReference type="SAM" id="Phobius"/>
    </source>
</evidence>
<reference evidence="4 5" key="1">
    <citation type="journal article" date="2010" name="Stand. Genomic Sci.">
        <title>Complete genome sequence of Acetohalobium arabaticum type strain (Z-7288).</title>
        <authorList>
            <person name="Sikorski J."/>
            <person name="Lapidus A."/>
            <person name="Chertkov O."/>
            <person name="Lucas S."/>
            <person name="Copeland A."/>
            <person name="Glavina Del Rio T."/>
            <person name="Nolan M."/>
            <person name="Tice H."/>
            <person name="Cheng J.F."/>
            <person name="Han C."/>
            <person name="Brambilla E."/>
            <person name="Pitluck S."/>
            <person name="Liolios K."/>
            <person name="Ivanova N."/>
            <person name="Mavromatis K."/>
            <person name="Mikhailova N."/>
            <person name="Pati A."/>
            <person name="Bruce D."/>
            <person name="Detter C."/>
            <person name="Tapia R."/>
            <person name="Goodwin L."/>
            <person name="Chen A."/>
            <person name="Palaniappan K."/>
            <person name="Land M."/>
            <person name="Hauser L."/>
            <person name="Chang Y.J."/>
            <person name="Jeffries C.D."/>
            <person name="Rohde M."/>
            <person name="Goker M."/>
            <person name="Spring S."/>
            <person name="Woyke T."/>
            <person name="Bristow J."/>
            <person name="Eisen J.A."/>
            <person name="Markowitz V."/>
            <person name="Hugenholtz P."/>
            <person name="Kyrpides N.C."/>
            <person name="Klenk H.P."/>
        </authorList>
    </citation>
    <scope>NUCLEOTIDE SEQUENCE [LARGE SCALE GENOMIC DNA]</scope>
    <source>
        <strain evidence="5">ATCC 49924 / DSM 5501 / Z-7288</strain>
    </source>
</reference>
<dbReference type="AlphaFoldDB" id="D9QVA1"/>
<dbReference type="SUPFAM" id="SSF109604">
    <property type="entry name" value="HD-domain/PDEase-like"/>
    <property type="match status" value="1"/>
</dbReference>
<dbReference type="InterPro" id="IPR006675">
    <property type="entry name" value="HDIG_dom"/>
</dbReference>
<dbReference type="Pfam" id="PF01966">
    <property type="entry name" value="HD"/>
    <property type="match status" value="1"/>
</dbReference>
<feature type="transmembrane region" description="Helical" evidence="2">
    <location>
        <begin position="454"/>
        <end position="473"/>
    </location>
</feature>
<keyword evidence="5" id="KW-1185">Reference proteome</keyword>
<name>D9QVA1_ACEAZ</name>
<dbReference type="SMART" id="SM00471">
    <property type="entry name" value="HDc"/>
    <property type="match status" value="1"/>
</dbReference>
<evidence type="ECO:0000313" key="5">
    <source>
        <dbReference type="Proteomes" id="UP000001661"/>
    </source>
</evidence>
<keyword evidence="2" id="KW-0812">Transmembrane</keyword>
<protein>
    <submittedName>
        <fullName evidence="4">7TM receptor with intracellular metal dependent phosphohydrolase</fullName>
    </submittedName>
</protein>
<dbReference type="InterPro" id="IPR003607">
    <property type="entry name" value="HD/PDEase_dom"/>
</dbReference>
<proteinExistence type="predicted"/>
<keyword evidence="2" id="KW-1133">Transmembrane helix</keyword>
<feature type="transmembrane region" description="Helical" evidence="2">
    <location>
        <begin position="27"/>
        <end position="46"/>
    </location>
</feature>
<gene>
    <name evidence="4" type="ordered locus">Acear_0618</name>
</gene>
<feature type="region of interest" description="Disordered" evidence="1">
    <location>
        <begin position="123"/>
        <end position="144"/>
    </location>
</feature>
<evidence type="ECO:0000313" key="4">
    <source>
        <dbReference type="EMBL" id="ADL12160.1"/>
    </source>
</evidence>
<dbReference type="InterPro" id="IPR011621">
    <property type="entry name" value="Metal-dep_PHydrolase_7TM_intra"/>
</dbReference>
<dbReference type="PANTHER" id="PTHR36442">
    <property type="entry name" value="CYCLIC-DI-AMP PHOSPHODIESTERASE PGPH"/>
    <property type="match status" value="1"/>
</dbReference>
<dbReference type="InterPro" id="IPR011624">
    <property type="entry name" value="Metal-dep_PHydrolase_7TM_extra"/>
</dbReference>